<evidence type="ECO:0000259" key="1">
    <source>
        <dbReference type="SMART" id="SM00769"/>
    </source>
</evidence>
<protein>
    <submittedName>
        <fullName evidence="2">Water stress/hypersensitive response domain-containing protein</fullName>
    </submittedName>
</protein>
<dbReference type="InterPro" id="IPR013990">
    <property type="entry name" value="WHy-dom"/>
</dbReference>
<comment type="caution">
    <text evidence="2">The sequence shown here is derived from an EMBL/GenBank/DDBJ whole genome shotgun (WGS) entry which is preliminary data.</text>
</comment>
<dbReference type="PROSITE" id="PS51257">
    <property type="entry name" value="PROKAR_LIPOPROTEIN"/>
    <property type="match status" value="1"/>
</dbReference>
<dbReference type="EMBL" id="POUT01000005">
    <property type="protein sequence ID" value="PNG09485.1"/>
    <property type="molecule type" value="Genomic_DNA"/>
</dbReference>
<dbReference type="Proteomes" id="UP000236023">
    <property type="component" value="Unassembled WGS sequence"/>
</dbReference>
<evidence type="ECO:0000313" key="2">
    <source>
        <dbReference type="EMBL" id="PNG09485.1"/>
    </source>
</evidence>
<accession>A0A2N8T452</accession>
<dbReference type="AlphaFoldDB" id="A0A2N8T452"/>
<feature type="domain" description="Water stress and hypersensitive response" evidence="1">
    <location>
        <begin position="40"/>
        <end position="160"/>
    </location>
</feature>
<gene>
    <name evidence="2" type="ORF">CXK94_10650</name>
</gene>
<sequence length="170" mass="18392">MHTFHERHSPARTLRLLLVALLALALGACAALAPRDPLNVQVAGIQPLQGEGLELRFLVRLRLQNPNDGAIDYNGVALDLEVNGRRLASGVSDQRGTVPRFGETVLSVPVTISAFSAARQALGLAENIDMQEVPYVLRGKLAGGLFGTQRFVERGTFDLSPVTANPYRRP</sequence>
<dbReference type="Pfam" id="PF03168">
    <property type="entry name" value="LEA_2"/>
    <property type="match status" value="1"/>
</dbReference>
<evidence type="ECO:0000313" key="3">
    <source>
        <dbReference type="Proteomes" id="UP000236023"/>
    </source>
</evidence>
<dbReference type="Gene3D" id="2.60.40.1820">
    <property type="match status" value="1"/>
</dbReference>
<dbReference type="InterPro" id="IPR004864">
    <property type="entry name" value="LEA_2"/>
</dbReference>
<dbReference type="GO" id="GO:0009269">
    <property type="term" value="P:response to desiccation"/>
    <property type="evidence" value="ECO:0007669"/>
    <property type="project" value="InterPro"/>
</dbReference>
<proteinExistence type="predicted"/>
<name>A0A2N8T452_STUST</name>
<dbReference type="SUPFAM" id="SSF117070">
    <property type="entry name" value="LEA14-like"/>
    <property type="match status" value="1"/>
</dbReference>
<organism evidence="2 3">
    <name type="scientific">Stutzerimonas stutzeri</name>
    <name type="common">Pseudomonas stutzeri</name>
    <dbReference type="NCBI Taxonomy" id="316"/>
    <lineage>
        <taxon>Bacteria</taxon>
        <taxon>Pseudomonadati</taxon>
        <taxon>Pseudomonadota</taxon>
        <taxon>Gammaproteobacteria</taxon>
        <taxon>Pseudomonadales</taxon>
        <taxon>Pseudomonadaceae</taxon>
        <taxon>Stutzerimonas</taxon>
    </lineage>
</organism>
<dbReference type="SMART" id="SM00769">
    <property type="entry name" value="WHy"/>
    <property type="match status" value="1"/>
</dbReference>
<dbReference type="RefSeq" id="WP_037037900.1">
    <property type="nucleotide sequence ID" value="NZ_JAMOHU010000017.1"/>
</dbReference>
<reference evidence="2 3" key="1">
    <citation type="submission" date="2018-01" db="EMBL/GenBank/DDBJ databases">
        <title>Denitrification phenotypes of diverse strains of Pseudomonas stutzeri.</title>
        <authorList>
            <person name="Milligan D.A."/>
            <person name="Bergaust L."/>
            <person name="Bakken L.R."/>
            <person name="Frostegard A."/>
        </authorList>
    </citation>
    <scope>NUCLEOTIDE SEQUENCE [LARGE SCALE GENOMIC DNA]</scope>
    <source>
        <strain evidence="2 3">24a75</strain>
    </source>
</reference>